<feature type="domain" description="Pseudouridine synthase RsuA/RluA-like" evidence="2">
    <location>
        <begin position="346"/>
        <end position="393"/>
    </location>
</feature>
<dbReference type="InterPro" id="IPR050188">
    <property type="entry name" value="RluA_PseudoU_synthase"/>
</dbReference>
<reference evidence="3 4" key="1">
    <citation type="submission" date="2021-03" db="EMBL/GenBank/DDBJ databases">
        <title>Leishmania (Mundinia) martiniquensis Genome sequencing and assembly.</title>
        <authorList>
            <person name="Almutairi H."/>
            <person name="Gatherer D."/>
        </authorList>
    </citation>
    <scope>NUCLEOTIDE SEQUENCE [LARGE SCALE GENOMIC DNA]</scope>
    <source>
        <strain evidence="3">LSCM1</strain>
    </source>
</reference>
<dbReference type="Gene3D" id="3.30.2350.10">
    <property type="entry name" value="Pseudouridine synthase"/>
    <property type="match status" value="1"/>
</dbReference>
<feature type="region of interest" description="Disordered" evidence="1">
    <location>
        <begin position="671"/>
        <end position="703"/>
    </location>
</feature>
<feature type="region of interest" description="Disordered" evidence="1">
    <location>
        <begin position="435"/>
        <end position="456"/>
    </location>
</feature>
<sequence>MPPLRRPCTIAELQRLEEEAWLSPAKRALYATRHIPGFPWHTVQEASSADKPTDADAAALFPTGVRRHVIPYDFSFRVFVKGRWVGRRLLEVYAEELPHHTPAYYQACLRQGRLYCVQRGALGQHNTQRRLLKRSPATPASAGTAGGFGSGALGRTSPLYTTPTTTTMAAPALRQQLHGKCRAASPASPHPRGEDVVLRHGDVVYHTVHRHEVPVMVGMSGVDAVRITVVCIARYGLICVDKPTGLPTHATGRYYYNSLTSLLEYVLAPKRLAAWVLDEDPLLQSLVSTEHLSTAEKSELYAYYAPSRAPLEPTGSVSQPSRHQVSSERGAEHRVEPSTRVCATTTDAFDAKDTDLEEVDPNKVPRPCHRLDKVTSGVLLIAVRQDAAKRIGSVLMSKAKEVEEMVATELLRREAEPAASWDCKCETAVAQQADRMASPKEGGGEASLSAPCTPPLTFPPPASLQRILGNTYELQKHYLARVRVESPRVPRATGTTSEAETQRHRTLQPPPSASPSAPSSPPRSPYLWHVSGKEPYLRRHNTDLSRILSSANGIRGIASLCARKPLKSSSALPDVFPNGVLTTLPVPTSGIFTSNSAAAATLCQCLSALPPVTALAHQQSLPLAGRSFASGAEEAVVLCTPYTGRLHQIRVHLSSLGCPIVGDVVYTRTSGRGDVADEPSPQAQPPLSRGSPGGTESVTGDRAAQLSSDGRAFVFFDAAQLPAAYHRFCQATKTAIGDAEAASCARQTPPSCMTEEGAVAVDFDGGVPANKGAKRSRTECSVGGGSEVEMMEDTTAFERHHTPHTSRNVAAVALGAGAAEEGRDSASVTRWQDEPLCYECAGRLPIVAAGECATGTSAICLHAWVYRVREDLLLASDDGAPPRASSPALSPEVASMLPTKNCAPPASHPFAFPEEGESGAQMLHRASLCSPTKGCLVVEDKFVRFEAPPPPWLRW</sequence>
<dbReference type="GO" id="GO:0003723">
    <property type="term" value="F:RNA binding"/>
    <property type="evidence" value="ECO:0007669"/>
    <property type="project" value="InterPro"/>
</dbReference>
<dbReference type="KEGG" id="lmat:92514157"/>
<feature type="compositionally biased region" description="Pro residues" evidence="1">
    <location>
        <begin position="508"/>
        <end position="524"/>
    </location>
</feature>
<gene>
    <name evidence="3" type="ORF">LSCM1_04123</name>
</gene>
<feature type="compositionally biased region" description="Polar residues" evidence="1">
    <location>
        <begin position="315"/>
        <end position="324"/>
    </location>
</feature>
<name>A0A836H7G6_9TRYP</name>
<evidence type="ECO:0000313" key="4">
    <source>
        <dbReference type="Proteomes" id="UP000673552"/>
    </source>
</evidence>
<dbReference type="Proteomes" id="UP000673552">
    <property type="component" value="Chromosome 26"/>
</dbReference>
<dbReference type="PROSITE" id="PS01129">
    <property type="entry name" value="PSI_RLU"/>
    <property type="match status" value="1"/>
</dbReference>
<feature type="region of interest" description="Disordered" evidence="1">
    <location>
        <begin position="485"/>
        <end position="527"/>
    </location>
</feature>
<protein>
    <recommendedName>
        <fullName evidence="2">Pseudouridine synthase RsuA/RluA-like domain-containing protein</fullName>
    </recommendedName>
</protein>
<dbReference type="Pfam" id="PF00849">
    <property type="entry name" value="PseudoU_synth_2"/>
    <property type="match status" value="1"/>
</dbReference>
<dbReference type="InterPro" id="IPR006145">
    <property type="entry name" value="PsdUridine_synth_RsuA/RluA"/>
</dbReference>
<dbReference type="PANTHER" id="PTHR21600:SF77">
    <property type="entry name" value="PSEUDOURIDYLATE SYNTHASE PROTEIN, PUTATIVE-RELATED"/>
    <property type="match status" value="1"/>
</dbReference>
<organism evidence="3 4">
    <name type="scientific">Leishmania martiniquensis</name>
    <dbReference type="NCBI Taxonomy" id="1580590"/>
    <lineage>
        <taxon>Eukaryota</taxon>
        <taxon>Discoba</taxon>
        <taxon>Euglenozoa</taxon>
        <taxon>Kinetoplastea</taxon>
        <taxon>Metakinetoplastina</taxon>
        <taxon>Trypanosomatida</taxon>
        <taxon>Trypanosomatidae</taxon>
        <taxon>Leishmaniinae</taxon>
        <taxon>Leishmania</taxon>
    </lineage>
</organism>
<feature type="region of interest" description="Disordered" evidence="1">
    <location>
        <begin position="311"/>
        <end position="338"/>
    </location>
</feature>
<comment type="caution">
    <text evidence="3">The sequence shown here is derived from an EMBL/GenBank/DDBJ whole genome shotgun (WGS) entry which is preliminary data.</text>
</comment>
<feature type="region of interest" description="Disordered" evidence="1">
    <location>
        <begin position="126"/>
        <end position="161"/>
    </location>
</feature>
<accession>A0A836H7G6</accession>
<dbReference type="AlphaFoldDB" id="A0A836H7G6"/>
<evidence type="ECO:0000256" key="1">
    <source>
        <dbReference type="SAM" id="MobiDB-lite"/>
    </source>
</evidence>
<dbReference type="PANTHER" id="PTHR21600">
    <property type="entry name" value="MITOCHONDRIAL RNA PSEUDOURIDINE SYNTHASE"/>
    <property type="match status" value="1"/>
</dbReference>
<dbReference type="OrthoDB" id="424794at2759"/>
<dbReference type="RefSeq" id="XP_067177876.1">
    <property type="nucleotide sequence ID" value="XM_067321645.1"/>
</dbReference>
<keyword evidence="4" id="KW-1185">Reference proteome</keyword>
<dbReference type="SUPFAM" id="SSF55120">
    <property type="entry name" value="Pseudouridine synthase"/>
    <property type="match status" value="2"/>
</dbReference>
<evidence type="ECO:0000313" key="3">
    <source>
        <dbReference type="EMBL" id="KAG5476418.1"/>
    </source>
</evidence>
<dbReference type="GO" id="GO:0009982">
    <property type="term" value="F:pseudouridine synthase activity"/>
    <property type="evidence" value="ECO:0007669"/>
    <property type="project" value="InterPro"/>
</dbReference>
<dbReference type="GeneID" id="92514157"/>
<proteinExistence type="predicted"/>
<dbReference type="EMBL" id="JAFEUZ010000026">
    <property type="protein sequence ID" value="KAG5476418.1"/>
    <property type="molecule type" value="Genomic_DNA"/>
</dbReference>
<feature type="compositionally biased region" description="Basic and acidic residues" evidence="1">
    <location>
        <begin position="325"/>
        <end position="337"/>
    </location>
</feature>
<dbReference type="InterPro" id="IPR006224">
    <property type="entry name" value="PsdUridine_synth_RluA-like_CS"/>
</dbReference>
<evidence type="ECO:0000259" key="2">
    <source>
        <dbReference type="Pfam" id="PF00849"/>
    </source>
</evidence>
<dbReference type="GO" id="GO:0000455">
    <property type="term" value="P:enzyme-directed rRNA pseudouridine synthesis"/>
    <property type="evidence" value="ECO:0007669"/>
    <property type="project" value="TreeGrafter"/>
</dbReference>
<dbReference type="InterPro" id="IPR020103">
    <property type="entry name" value="PsdUridine_synth_cat_dom_sf"/>
</dbReference>